<comment type="caution">
    <text evidence="2">The sequence shown here is derived from an EMBL/GenBank/DDBJ whole genome shotgun (WGS) entry which is preliminary data.</text>
</comment>
<evidence type="ECO:0000313" key="2">
    <source>
        <dbReference type="EMBL" id="RLQ81170.1"/>
    </source>
</evidence>
<dbReference type="Pfam" id="PF14117">
    <property type="entry name" value="DUF4287"/>
    <property type="match status" value="1"/>
</dbReference>
<dbReference type="EMBL" id="RCWJ01000005">
    <property type="protein sequence ID" value="RLQ81170.1"/>
    <property type="molecule type" value="Genomic_DNA"/>
</dbReference>
<gene>
    <name evidence="2" type="ORF">D9V28_15655</name>
</gene>
<dbReference type="Proteomes" id="UP000282460">
    <property type="component" value="Unassembled WGS sequence"/>
</dbReference>
<feature type="domain" description="DUF5655" evidence="1">
    <location>
        <begin position="72"/>
        <end position="176"/>
    </location>
</feature>
<evidence type="ECO:0000313" key="3">
    <source>
        <dbReference type="Proteomes" id="UP000282460"/>
    </source>
</evidence>
<protein>
    <submittedName>
        <fullName evidence="2">DUF4287 domain-containing protein</fullName>
    </submittedName>
</protein>
<accession>A0A3L7IST6</accession>
<dbReference type="InterPro" id="IPR043714">
    <property type="entry name" value="DUF5655"/>
</dbReference>
<dbReference type="InterPro" id="IPR025629">
    <property type="entry name" value="DUF4287"/>
</dbReference>
<sequence>MDAETQKRIDGLPASTGKSLTEWFTVLDAAQLQKHGEMMALLKGEHGVSHGFANFIALMYRNQGAPEGDDLIEKQYATKPSLRPIYDAIVHAVGEFGTDVQLAPKSATVSLRRSKQFALISPTTKTRVDVGINLRGTPGGERLKATGGMCTHSVGVASVDEVDDELLSWLREAYDLA</sequence>
<keyword evidence="3" id="KW-1185">Reference proteome</keyword>
<organism evidence="2 3">
    <name type="scientific">Mycetocola zhadangensis</name>
    <dbReference type="NCBI Taxonomy" id="1164595"/>
    <lineage>
        <taxon>Bacteria</taxon>
        <taxon>Bacillati</taxon>
        <taxon>Actinomycetota</taxon>
        <taxon>Actinomycetes</taxon>
        <taxon>Micrococcales</taxon>
        <taxon>Microbacteriaceae</taxon>
        <taxon>Mycetocola</taxon>
    </lineage>
</organism>
<reference evidence="2 3" key="1">
    <citation type="submission" date="2018-10" db="EMBL/GenBank/DDBJ databases">
        <authorList>
            <person name="Li J."/>
        </authorList>
    </citation>
    <scope>NUCLEOTIDE SEQUENCE [LARGE SCALE GENOMIC DNA]</scope>
    <source>
        <strain evidence="2 3">ZD1-4</strain>
    </source>
</reference>
<dbReference type="Pfam" id="PF18899">
    <property type="entry name" value="DUF5655"/>
    <property type="match status" value="1"/>
</dbReference>
<dbReference type="OrthoDB" id="4559052at2"/>
<dbReference type="RefSeq" id="WP_121660643.1">
    <property type="nucleotide sequence ID" value="NZ_BMEK01000004.1"/>
</dbReference>
<dbReference type="AlphaFoldDB" id="A0A3L7IST6"/>
<proteinExistence type="predicted"/>
<name>A0A3L7IST6_9MICO</name>
<evidence type="ECO:0000259" key="1">
    <source>
        <dbReference type="Pfam" id="PF18899"/>
    </source>
</evidence>